<organism evidence="1 3">
    <name type="scientific">Agathobacter rectalis</name>
    <dbReference type="NCBI Taxonomy" id="39491"/>
    <lineage>
        <taxon>Bacteria</taxon>
        <taxon>Bacillati</taxon>
        <taxon>Bacillota</taxon>
        <taxon>Clostridia</taxon>
        <taxon>Lachnospirales</taxon>
        <taxon>Lachnospiraceae</taxon>
        <taxon>Agathobacter</taxon>
    </lineage>
</organism>
<dbReference type="RefSeq" id="WP_117719291.1">
    <property type="nucleotide sequence ID" value="NZ_QSTP01000020.1"/>
</dbReference>
<sequence length="295" mass="34032">MSIRAAEIYKDILTMKNISEQAQESYVRNLRKKMNFLVEKVALRKVSDFKEGNNILIPNSDAAIVRNLLMSSLDDEYPLIVDWFNGSLDLSDSEICLLLYWSVKEPIMRAEMTGESDMVTVDEWLATIKGLLNVDMAENTIALKNKLEEFRVKTLVRDSTVSCGDIVIGHENGFRDYASHYEKKKKTLSDELLKSIVKDLSFQEDYYHVLEQIIDFMIEDAKDKAIPAIECYALAKGVSDCETAIEMIRDPENITMVSEYYPWLKKIGAFLKDNPEETKRIEEYAQVKNLEKFFE</sequence>
<evidence type="ECO:0000313" key="1">
    <source>
        <dbReference type="EMBL" id="RGM68635.1"/>
    </source>
</evidence>
<reference evidence="3 4" key="1">
    <citation type="submission" date="2018-08" db="EMBL/GenBank/DDBJ databases">
        <title>A genome reference for cultivated species of the human gut microbiota.</title>
        <authorList>
            <person name="Zou Y."/>
            <person name="Xue W."/>
            <person name="Luo G."/>
        </authorList>
    </citation>
    <scope>NUCLEOTIDE SEQUENCE [LARGE SCALE GENOMIC DNA]</scope>
    <source>
        <strain evidence="2 4">AM54-25XD</strain>
        <strain evidence="1 3">OM07-13</strain>
    </source>
</reference>
<name>A0A3E4Y5E2_9FIRM</name>
<dbReference type="Proteomes" id="UP000285209">
    <property type="component" value="Unassembled WGS sequence"/>
</dbReference>
<gene>
    <name evidence="2" type="ORF">DXA03_04465</name>
    <name evidence="1" type="ORF">DXB99_14830</name>
</gene>
<evidence type="ECO:0000313" key="3">
    <source>
        <dbReference type="Proteomes" id="UP000260758"/>
    </source>
</evidence>
<accession>A0A3E4Y5E2</accession>
<comment type="caution">
    <text evidence="1">The sequence shown here is derived from an EMBL/GenBank/DDBJ whole genome shotgun (WGS) entry which is preliminary data.</text>
</comment>
<dbReference type="AlphaFoldDB" id="A0A3E4Y5E2"/>
<dbReference type="EMBL" id="QSTP01000020">
    <property type="protein sequence ID" value="RGM68635.1"/>
    <property type="molecule type" value="Genomic_DNA"/>
</dbReference>
<proteinExistence type="predicted"/>
<evidence type="ECO:0000313" key="4">
    <source>
        <dbReference type="Proteomes" id="UP000285209"/>
    </source>
</evidence>
<protein>
    <submittedName>
        <fullName evidence="1">Uncharacterized protein</fullName>
    </submittedName>
</protein>
<evidence type="ECO:0000313" key="2">
    <source>
        <dbReference type="EMBL" id="RGZ19293.1"/>
    </source>
</evidence>
<dbReference type="EMBL" id="QSDV01000004">
    <property type="protein sequence ID" value="RGZ19293.1"/>
    <property type="molecule type" value="Genomic_DNA"/>
</dbReference>
<dbReference type="Proteomes" id="UP000260758">
    <property type="component" value="Unassembled WGS sequence"/>
</dbReference>